<evidence type="ECO:0000313" key="2">
    <source>
        <dbReference type="EMBL" id="EEX18796.1"/>
    </source>
</evidence>
<dbReference type="HOGENOM" id="CLU_2194592_0_0_10"/>
<dbReference type="Proteomes" id="UP000003327">
    <property type="component" value="Unassembled WGS sequence"/>
</dbReference>
<comment type="caution">
    <text evidence="2">The sequence shown here is derived from an EMBL/GenBank/DDBJ whole genome shotgun (WGS) entry which is preliminary data.</text>
</comment>
<feature type="transmembrane region" description="Helical" evidence="1">
    <location>
        <begin position="49"/>
        <end position="71"/>
    </location>
</feature>
<keyword evidence="1" id="KW-0812">Transmembrane</keyword>
<dbReference type="STRING" id="649761.HMPREF0973_01331"/>
<keyword evidence="1" id="KW-1133">Transmembrane helix</keyword>
<keyword evidence="3" id="KW-1185">Reference proteome</keyword>
<sequence length="108" mass="12950">MLLMNRCYYLCKDRCKGRQYALFVVCSTAKLVKRNDKLPLSLFSFNPKVYFYLGYHSLVIILNYGITSMFLKRTHYTYFVSPSTLERFSKALVIVVQMPWRNKERHLY</sequence>
<protein>
    <submittedName>
        <fullName evidence="2">Uncharacterized protein</fullName>
    </submittedName>
</protein>
<dbReference type="EMBL" id="ACVA01000031">
    <property type="protein sequence ID" value="EEX18796.1"/>
    <property type="molecule type" value="Genomic_DNA"/>
</dbReference>
<proteinExistence type="predicted"/>
<organism evidence="2 3">
    <name type="scientific">Prevotella veroralis F0319</name>
    <dbReference type="NCBI Taxonomy" id="649761"/>
    <lineage>
        <taxon>Bacteria</taxon>
        <taxon>Pseudomonadati</taxon>
        <taxon>Bacteroidota</taxon>
        <taxon>Bacteroidia</taxon>
        <taxon>Bacteroidales</taxon>
        <taxon>Prevotellaceae</taxon>
        <taxon>Prevotella</taxon>
    </lineage>
</organism>
<keyword evidence="1" id="KW-0472">Membrane</keyword>
<evidence type="ECO:0000256" key="1">
    <source>
        <dbReference type="SAM" id="Phobius"/>
    </source>
</evidence>
<evidence type="ECO:0000313" key="3">
    <source>
        <dbReference type="Proteomes" id="UP000003327"/>
    </source>
</evidence>
<gene>
    <name evidence="2" type="ORF">HMPREF0973_01331</name>
</gene>
<reference evidence="2 3" key="1">
    <citation type="submission" date="2009-09" db="EMBL/GenBank/DDBJ databases">
        <authorList>
            <person name="Weinstock G."/>
            <person name="Sodergren E."/>
            <person name="Clifton S."/>
            <person name="Fulton L."/>
            <person name="Fulton B."/>
            <person name="Courtney L."/>
            <person name="Fronick C."/>
            <person name="Harrison M."/>
            <person name="Strong C."/>
            <person name="Farmer C."/>
            <person name="Delahaunty K."/>
            <person name="Markovic C."/>
            <person name="Hall O."/>
            <person name="Minx P."/>
            <person name="Tomlinson C."/>
            <person name="Mitreva M."/>
            <person name="Nelson J."/>
            <person name="Hou S."/>
            <person name="Wollam A."/>
            <person name="Pepin K.H."/>
            <person name="Johnson M."/>
            <person name="Bhonagiri V."/>
            <person name="Nash W.E."/>
            <person name="Warren W."/>
            <person name="Chinwalla A."/>
            <person name="Mardis E.R."/>
            <person name="Wilson R.K."/>
        </authorList>
    </citation>
    <scope>NUCLEOTIDE SEQUENCE [LARGE SCALE GENOMIC DNA]</scope>
    <source>
        <strain evidence="2 3">F0319</strain>
    </source>
</reference>
<name>C9MNZ2_9BACT</name>
<accession>C9MNZ2</accession>
<dbReference type="AlphaFoldDB" id="C9MNZ2"/>